<evidence type="ECO:0000259" key="12">
    <source>
        <dbReference type="PROSITE" id="PS50862"/>
    </source>
</evidence>
<evidence type="ECO:0000313" key="14">
    <source>
        <dbReference type="Proteomes" id="UP000054776"/>
    </source>
</evidence>
<sequence length="736" mass="84083">FEKQQIQFRTCIPNLFRHSKSGECGLYVVCWQIFNLFVVDLLRKRQVLLSLKIKNMQNPSFEEVLVPLRKLAKEQGNTVQKLKDTNAPAAEIQKAIQALKLTKESIAEKEQEFASNIMKVDRFKMEDLLKRRFFYDQSFAIYGGVTGLYDYGPVGCAMKANLLQIWRNHFIIEENMLEVDCSMLTPEQVLMASGHVDRFCDYMVKDVINGECFRADHLIKAHVEKVLNSKKSLETCQELTDILARLDGFSGEDIANVIKKFQIKSPTTGNNLSEPVPFNLMFGIQIGPTGLSRGFLRPETAQGIFVNFKRLLQFNQGKLPFAAAQIGNSFRNEISPRQGLIRVREFTMAEIEHFVDPSEKAHPKFHRVANERMVFFSACNQVEGNPPSCLTIGEAVRDKLVANETLGYYIARVYQFLLKVGVDPNKLRFRQHMSNEMAHYATDCWDAECYTTHGWIECVGIADRSCYDLTQHSKATGVRLVAEKRLPEPRQVEMVRCVPDKRSIWLKFKADGANIIKTLENLDKEACLHLQKQFESTGHAIVDLGDKCFELENNICKIEKYMKAEHVEEIVPSVVEPSFGIGRVLYAIFEHSFRVRDNDEQRTYFSVPTIMAPYKCCILPLSANVKFDPLVEHLSDALRSKNISHKVDDSSGSIGRRYARTDEIAIPFAITVDFDSLLEPHTATLRERDTMHQVRVPLSELPTVVEDLSSGKVVWSDVMKMYPVFEQQEGTIFQIR</sequence>
<dbReference type="Gene3D" id="3.30.720.200">
    <property type="match status" value="1"/>
</dbReference>
<dbReference type="InterPro" id="IPR004154">
    <property type="entry name" value="Anticodon-bd"/>
</dbReference>
<dbReference type="Gene3D" id="3.30.930.10">
    <property type="entry name" value="Bira Bifunctional Protein, Domain 2"/>
    <property type="match status" value="1"/>
</dbReference>
<dbReference type="InterPro" id="IPR045864">
    <property type="entry name" value="aa-tRNA-synth_II/BPL/LPL"/>
</dbReference>
<keyword evidence="14" id="KW-1185">Reference proteome</keyword>
<feature type="domain" description="Aminoacyl-transfer RNA synthetases class-II family profile" evidence="12">
    <location>
        <begin position="295"/>
        <end position="613"/>
    </location>
</feature>
<protein>
    <recommendedName>
        <fullName evidence="4">glycine--tRNA ligase</fullName>
        <ecNumber evidence="4">6.1.1.14</ecNumber>
    </recommendedName>
    <alternativeName>
        <fullName evidence="11">Diadenosine tetraphosphate synthetase</fullName>
    </alternativeName>
</protein>
<dbReference type="InterPro" id="IPR036621">
    <property type="entry name" value="Anticodon-bd_dom_sf"/>
</dbReference>
<comment type="caution">
    <text evidence="13">The sequence shown here is derived from an EMBL/GenBank/DDBJ whole genome shotgun (WGS) entry which is preliminary data.</text>
</comment>
<organism evidence="13 14">
    <name type="scientific">Trichinella spiralis</name>
    <name type="common">Trichina worm</name>
    <dbReference type="NCBI Taxonomy" id="6334"/>
    <lineage>
        <taxon>Eukaryota</taxon>
        <taxon>Metazoa</taxon>
        <taxon>Ecdysozoa</taxon>
        <taxon>Nematoda</taxon>
        <taxon>Enoplea</taxon>
        <taxon>Dorylaimia</taxon>
        <taxon>Trichinellida</taxon>
        <taxon>Trichinellidae</taxon>
        <taxon>Trichinella</taxon>
    </lineage>
</organism>
<dbReference type="SUPFAM" id="SSF52954">
    <property type="entry name" value="Class II aaRS ABD-related"/>
    <property type="match status" value="1"/>
</dbReference>
<evidence type="ECO:0000256" key="11">
    <source>
        <dbReference type="ARBA" id="ARBA00030057"/>
    </source>
</evidence>
<proteinExistence type="inferred from homology"/>
<dbReference type="NCBIfam" id="TIGR00389">
    <property type="entry name" value="glyS_dimeric"/>
    <property type="match status" value="1"/>
</dbReference>
<dbReference type="Pfam" id="PF00587">
    <property type="entry name" value="tRNA-synt_2b"/>
    <property type="match status" value="1"/>
</dbReference>
<evidence type="ECO:0000256" key="1">
    <source>
        <dbReference type="ARBA" id="ARBA00004496"/>
    </source>
</evidence>
<dbReference type="CDD" id="cd00774">
    <property type="entry name" value="GlyRS-like_core"/>
    <property type="match status" value="1"/>
</dbReference>
<dbReference type="PANTHER" id="PTHR10745">
    <property type="entry name" value="GLYCYL-TRNA SYNTHETASE/DNA POLYMERASE SUBUNIT GAMMA-2"/>
    <property type="match status" value="1"/>
</dbReference>
<evidence type="ECO:0000256" key="8">
    <source>
        <dbReference type="ARBA" id="ARBA00022840"/>
    </source>
</evidence>
<dbReference type="EMBL" id="JYDH01000002">
    <property type="protein sequence ID" value="KRY43191.1"/>
    <property type="molecule type" value="Genomic_DNA"/>
</dbReference>
<keyword evidence="9" id="KW-0648">Protein biosynthesis</keyword>
<dbReference type="FunCoup" id="A0A0V1C1W0">
    <property type="interactions" value="1614"/>
</dbReference>
<dbReference type="GO" id="GO:0005524">
    <property type="term" value="F:ATP binding"/>
    <property type="evidence" value="ECO:0007669"/>
    <property type="project" value="UniProtKB-KW"/>
</dbReference>
<dbReference type="PANTHER" id="PTHR10745:SF0">
    <property type="entry name" value="GLYCINE--TRNA LIGASE"/>
    <property type="match status" value="1"/>
</dbReference>
<dbReference type="FunFam" id="3.30.930.10:FF:000010">
    <property type="entry name" value="Glycyl-tRNA synthetase 1"/>
    <property type="match status" value="1"/>
</dbReference>
<dbReference type="FunFam" id="3.40.50.800:FF:000004">
    <property type="entry name" value="Glycine--tRNA ligase 2"/>
    <property type="match status" value="1"/>
</dbReference>
<name>A0A0V1C1W0_TRISP</name>
<evidence type="ECO:0000256" key="7">
    <source>
        <dbReference type="ARBA" id="ARBA00022741"/>
    </source>
</evidence>
<dbReference type="EC" id="6.1.1.14" evidence="4"/>
<dbReference type="STRING" id="6334.A0A0V1C1W0"/>
<reference evidence="13 14" key="1">
    <citation type="submission" date="2015-01" db="EMBL/GenBank/DDBJ databases">
        <title>Evolution of Trichinella species and genotypes.</title>
        <authorList>
            <person name="Korhonen P.K."/>
            <person name="Edoardo P."/>
            <person name="Giuseppe L.R."/>
            <person name="Gasser R.B."/>
        </authorList>
    </citation>
    <scope>NUCLEOTIDE SEQUENCE [LARGE SCALE GENOMIC DNA]</scope>
    <source>
        <strain evidence="13">ISS3</strain>
    </source>
</reference>
<keyword evidence="10" id="KW-0030">Aminoacyl-tRNA synthetase</keyword>
<comment type="subunit">
    <text evidence="3">Homodimer.</text>
</comment>
<dbReference type="NCBIfam" id="NF003211">
    <property type="entry name" value="PRK04173.1"/>
    <property type="match status" value="1"/>
</dbReference>
<dbReference type="Pfam" id="PF03129">
    <property type="entry name" value="HGTP_anticodon"/>
    <property type="match status" value="1"/>
</dbReference>
<evidence type="ECO:0000256" key="5">
    <source>
        <dbReference type="ARBA" id="ARBA00022490"/>
    </source>
</evidence>
<dbReference type="PROSITE" id="PS50862">
    <property type="entry name" value="AA_TRNA_LIGASE_II"/>
    <property type="match status" value="1"/>
</dbReference>
<dbReference type="InterPro" id="IPR002314">
    <property type="entry name" value="aa-tRNA-synt_IIb"/>
</dbReference>
<keyword evidence="5" id="KW-0963">Cytoplasm</keyword>
<evidence type="ECO:0000256" key="4">
    <source>
        <dbReference type="ARBA" id="ARBA00012829"/>
    </source>
</evidence>
<evidence type="ECO:0000256" key="3">
    <source>
        <dbReference type="ARBA" id="ARBA00011738"/>
    </source>
</evidence>
<keyword evidence="8" id="KW-0067">ATP-binding</keyword>
<dbReference type="AlphaFoldDB" id="A0A0V1C1W0"/>
<dbReference type="InParanoid" id="A0A0V1C1W0"/>
<dbReference type="Proteomes" id="UP000054776">
    <property type="component" value="Unassembled WGS sequence"/>
</dbReference>
<keyword evidence="6 13" id="KW-0436">Ligase</keyword>
<dbReference type="Gene3D" id="3.30.40.230">
    <property type="match status" value="1"/>
</dbReference>
<dbReference type="GO" id="GO:0070150">
    <property type="term" value="P:mitochondrial glycyl-tRNA aminoacylation"/>
    <property type="evidence" value="ECO:0007669"/>
    <property type="project" value="TreeGrafter"/>
</dbReference>
<comment type="similarity">
    <text evidence="2">Belongs to the class-II aminoacyl-tRNA synthetase family.</text>
</comment>
<dbReference type="InterPro" id="IPR033731">
    <property type="entry name" value="GlyRS-like_core"/>
</dbReference>
<gene>
    <name evidence="13" type="ORF">T01_3392</name>
</gene>
<evidence type="ECO:0000256" key="10">
    <source>
        <dbReference type="ARBA" id="ARBA00023146"/>
    </source>
</evidence>
<dbReference type="FunFam" id="3.30.40.230:FF:000001">
    <property type="entry name" value="Glycine--tRNA ligase"/>
    <property type="match status" value="1"/>
</dbReference>
<dbReference type="GO" id="GO:0005739">
    <property type="term" value="C:mitochondrion"/>
    <property type="evidence" value="ECO:0007669"/>
    <property type="project" value="TreeGrafter"/>
</dbReference>
<comment type="subcellular location">
    <subcellularLocation>
        <location evidence="1">Cytoplasm</location>
    </subcellularLocation>
</comment>
<evidence type="ECO:0000256" key="2">
    <source>
        <dbReference type="ARBA" id="ARBA00008226"/>
    </source>
</evidence>
<keyword evidence="7" id="KW-0547">Nucleotide-binding</keyword>
<dbReference type="CDD" id="cd00858">
    <property type="entry name" value="GlyRS_anticodon"/>
    <property type="match status" value="1"/>
</dbReference>
<feature type="non-terminal residue" evidence="13">
    <location>
        <position position="1"/>
    </location>
</feature>
<dbReference type="GO" id="GO:0004820">
    <property type="term" value="F:glycine-tRNA ligase activity"/>
    <property type="evidence" value="ECO:0007669"/>
    <property type="project" value="UniProtKB-EC"/>
</dbReference>
<dbReference type="Gene3D" id="3.40.50.800">
    <property type="entry name" value="Anticodon-binding domain"/>
    <property type="match status" value="1"/>
</dbReference>
<evidence type="ECO:0000256" key="6">
    <source>
        <dbReference type="ARBA" id="ARBA00022598"/>
    </source>
</evidence>
<dbReference type="SUPFAM" id="SSF55681">
    <property type="entry name" value="Class II aaRS and biotin synthetases"/>
    <property type="match status" value="1"/>
</dbReference>
<dbReference type="InterPro" id="IPR006195">
    <property type="entry name" value="aa-tRNA-synth_II"/>
</dbReference>
<dbReference type="OrthoDB" id="57698at2759"/>
<dbReference type="InterPro" id="IPR002315">
    <property type="entry name" value="tRNA-synt_gly"/>
</dbReference>
<dbReference type="InterPro" id="IPR027031">
    <property type="entry name" value="Gly-tRNA_synthase/POLG2"/>
</dbReference>
<evidence type="ECO:0000313" key="13">
    <source>
        <dbReference type="EMBL" id="KRY43191.1"/>
    </source>
</evidence>
<accession>A0A0V1C1W0</accession>
<evidence type="ECO:0000256" key="9">
    <source>
        <dbReference type="ARBA" id="ARBA00022917"/>
    </source>
</evidence>
<dbReference type="PRINTS" id="PR01043">
    <property type="entry name" value="TRNASYNTHGLY"/>
</dbReference>